<evidence type="ECO:0000256" key="1">
    <source>
        <dbReference type="SAM" id="MobiDB-lite"/>
    </source>
</evidence>
<dbReference type="EMBL" id="CAADFL010000182">
    <property type="protein sequence ID" value="VFK11435.1"/>
    <property type="molecule type" value="Genomic_DNA"/>
</dbReference>
<dbReference type="EMBL" id="CAADFA010000017">
    <property type="protein sequence ID" value="VFJ44846.1"/>
    <property type="molecule type" value="Genomic_DNA"/>
</dbReference>
<proteinExistence type="predicted"/>
<feature type="compositionally biased region" description="Basic residues" evidence="1">
    <location>
        <begin position="93"/>
        <end position="114"/>
    </location>
</feature>
<organism evidence="3">
    <name type="scientific">Candidatus Kentrum sp. FM</name>
    <dbReference type="NCBI Taxonomy" id="2126340"/>
    <lineage>
        <taxon>Bacteria</taxon>
        <taxon>Pseudomonadati</taxon>
        <taxon>Pseudomonadota</taxon>
        <taxon>Gammaproteobacteria</taxon>
        <taxon>Candidatus Kentrum</taxon>
    </lineage>
</organism>
<evidence type="ECO:0000313" key="2">
    <source>
        <dbReference type="EMBL" id="VFJ44846.1"/>
    </source>
</evidence>
<reference evidence="3" key="1">
    <citation type="submission" date="2019-02" db="EMBL/GenBank/DDBJ databases">
        <authorList>
            <person name="Gruber-Vodicka R. H."/>
            <person name="Seah K. B. B."/>
        </authorList>
    </citation>
    <scope>NUCLEOTIDE SEQUENCE</scope>
    <source>
        <strain evidence="3">BECK_BZ163</strain>
        <strain evidence="4">BECK_BZ164</strain>
        <strain evidence="2">BECK_BZ165</strain>
    </source>
</reference>
<feature type="region of interest" description="Disordered" evidence="1">
    <location>
        <begin position="82"/>
        <end position="124"/>
    </location>
</feature>
<evidence type="ECO:0000313" key="3">
    <source>
        <dbReference type="EMBL" id="VFJ61181.1"/>
    </source>
</evidence>
<evidence type="ECO:0000313" key="4">
    <source>
        <dbReference type="EMBL" id="VFK11435.1"/>
    </source>
</evidence>
<name>A0A450T3Q7_9GAMM</name>
<gene>
    <name evidence="3" type="ORF">BECKFM1743A_GA0114220_102802</name>
    <name evidence="4" type="ORF">BECKFM1743B_GA0114221_101822</name>
    <name evidence="2" type="ORF">BECKFM1743C_GA0114222_100172</name>
</gene>
<sequence>MMCENMLSLAIRLWSTLRRNRQTDAEIWPAGRRLLALVAMSPDLPATMQPSKRTTDSKSWTARRIIDYPEGGHARRTLEPVGRQCWKNQGSRTNRRVRRTPTQRSRNQKGRRRISSPLCSKFQG</sequence>
<dbReference type="AlphaFoldDB" id="A0A450T3Q7"/>
<accession>A0A450T3Q7</accession>
<protein>
    <submittedName>
        <fullName evidence="3">Uncharacterized protein</fullName>
    </submittedName>
</protein>
<dbReference type="EMBL" id="CAADEZ010000280">
    <property type="protein sequence ID" value="VFJ61181.1"/>
    <property type="molecule type" value="Genomic_DNA"/>
</dbReference>